<sequence>MLVKTTLRLKENLKKAAEKRAIDEGKSLQDVFNKALEDYVSRNQTQAETKTVSDREFAKLLKKVNQQYGPALRKLAKL</sequence>
<dbReference type="Proteomes" id="UP000178771">
    <property type="component" value="Unassembled WGS sequence"/>
</dbReference>
<evidence type="ECO:0000313" key="1">
    <source>
        <dbReference type="EMBL" id="OGC51604.1"/>
    </source>
</evidence>
<dbReference type="SUPFAM" id="SSF47598">
    <property type="entry name" value="Ribbon-helix-helix"/>
    <property type="match status" value="1"/>
</dbReference>
<comment type="caution">
    <text evidence="1">The sequence shown here is derived from an EMBL/GenBank/DDBJ whole genome shotgun (WGS) entry which is preliminary data.</text>
</comment>
<reference evidence="1 2" key="1">
    <citation type="journal article" date="2016" name="Nat. Commun.">
        <title>Thousands of microbial genomes shed light on interconnected biogeochemical processes in an aquifer system.</title>
        <authorList>
            <person name="Anantharaman K."/>
            <person name="Brown C.T."/>
            <person name="Hug L.A."/>
            <person name="Sharon I."/>
            <person name="Castelle C.J."/>
            <person name="Probst A.J."/>
            <person name="Thomas B.C."/>
            <person name="Singh A."/>
            <person name="Wilkins M.J."/>
            <person name="Karaoz U."/>
            <person name="Brodie E.L."/>
            <person name="Williams K.H."/>
            <person name="Hubbard S.S."/>
            <person name="Banfield J.F."/>
        </authorList>
    </citation>
    <scope>NUCLEOTIDE SEQUENCE [LARGE SCALE GENOMIC DNA]</scope>
</reference>
<accession>A0A1F4V324</accession>
<dbReference type="GO" id="GO:0006355">
    <property type="term" value="P:regulation of DNA-templated transcription"/>
    <property type="evidence" value="ECO:0007669"/>
    <property type="project" value="InterPro"/>
</dbReference>
<evidence type="ECO:0008006" key="3">
    <source>
        <dbReference type="Google" id="ProtNLM"/>
    </source>
</evidence>
<organism evidence="1 2">
    <name type="scientific">candidate division WWE3 bacterium RIFCSPLOWO2_01_FULL_39_13</name>
    <dbReference type="NCBI Taxonomy" id="1802624"/>
    <lineage>
        <taxon>Bacteria</taxon>
        <taxon>Katanobacteria</taxon>
    </lineage>
</organism>
<dbReference type="EMBL" id="MEVH01000017">
    <property type="protein sequence ID" value="OGC51604.1"/>
    <property type="molecule type" value="Genomic_DNA"/>
</dbReference>
<gene>
    <name evidence="1" type="ORF">A2982_01075</name>
</gene>
<name>A0A1F4V324_UNCKA</name>
<proteinExistence type="predicted"/>
<evidence type="ECO:0000313" key="2">
    <source>
        <dbReference type="Proteomes" id="UP000178771"/>
    </source>
</evidence>
<dbReference type="AlphaFoldDB" id="A0A1F4V324"/>
<dbReference type="STRING" id="1802624.A2982_01075"/>
<protein>
    <recommendedName>
        <fullName evidence="3">Ribbon-helix-helix protein CopG domain-containing protein</fullName>
    </recommendedName>
</protein>
<dbReference type="InterPro" id="IPR010985">
    <property type="entry name" value="Ribbon_hlx_hlx"/>
</dbReference>